<organism evidence="2 3">
    <name type="scientific">Plasmodium ovale curtisi</name>
    <dbReference type="NCBI Taxonomy" id="864141"/>
    <lineage>
        <taxon>Eukaryota</taxon>
        <taxon>Sar</taxon>
        <taxon>Alveolata</taxon>
        <taxon>Apicomplexa</taxon>
        <taxon>Aconoidasida</taxon>
        <taxon>Haemosporida</taxon>
        <taxon>Plasmodiidae</taxon>
        <taxon>Plasmodium</taxon>
        <taxon>Plasmodium (Plasmodium)</taxon>
    </lineage>
</organism>
<keyword evidence="1" id="KW-1133">Transmembrane helix</keyword>
<dbReference type="Proteomes" id="UP000078560">
    <property type="component" value="Unassembled WGS sequence"/>
</dbReference>
<dbReference type="InterPro" id="IPR008780">
    <property type="entry name" value="Plasmodium_Vir"/>
</dbReference>
<feature type="transmembrane region" description="Helical" evidence="1">
    <location>
        <begin position="270"/>
        <end position="290"/>
    </location>
</feature>
<reference evidence="3" key="1">
    <citation type="submission" date="2016-05" db="EMBL/GenBank/DDBJ databases">
        <authorList>
            <person name="Naeem Raeece"/>
        </authorList>
    </citation>
    <scope>NUCLEOTIDE SEQUENCE [LARGE SCALE GENOMIC DNA]</scope>
</reference>
<dbReference type="EMBL" id="FLQU01000197">
    <property type="protein sequence ID" value="SBS82123.1"/>
    <property type="molecule type" value="Genomic_DNA"/>
</dbReference>
<gene>
    <name evidence="2" type="ORF">POVCU2_0014000</name>
</gene>
<protein>
    <submittedName>
        <fullName evidence="2">PIR Superfamily Protein</fullName>
    </submittedName>
</protein>
<keyword evidence="1" id="KW-0472">Membrane</keyword>
<keyword evidence="1" id="KW-0812">Transmembrane</keyword>
<evidence type="ECO:0000313" key="2">
    <source>
        <dbReference type="EMBL" id="SBS82123.1"/>
    </source>
</evidence>
<evidence type="ECO:0000256" key="1">
    <source>
        <dbReference type="SAM" id="Phobius"/>
    </source>
</evidence>
<name>A0A1A8VS29_PLAOA</name>
<dbReference type="Pfam" id="PF05795">
    <property type="entry name" value="Plasmodium_Vir"/>
    <property type="match status" value="1"/>
</dbReference>
<sequence>MTTTNVYEWAKILTELPLVKKYKELDNDVDQDSYISECRTILSSYSSYSEVCGLCIKFARNFRKLSKILKDASYNSKKRCGYLNLWLFDEIRKIINTRDRVIDKGDIISKFKEVWVNINNTSHPKCGFEYYSIIHSLEEWKELKDLYDYFEHNVAIKSIISEDKPKCQQYIPYVTYINKIYEDYKDKCTIRKNEKCPDFLNFEESFKKIQPLNELLCKQFQKDRETLEMQNQAGKPEHSADPSDGHTVGSSLFGDMTDYENTSDLEFLRYRIIITCLSFSGIFFILLLLYKITPLGSLLYETVFKKNIMRRDLDYEETQEFLSDNSLSAYSGSITHHITYPPLRD</sequence>
<evidence type="ECO:0000313" key="3">
    <source>
        <dbReference type="Proteomes" id="UP000078560"/>
    </source>
</evidence>
<dbReference type="AlphaFoldDB" id="A0A1A8VS29"/>
<proteinExistence type="predicted"/>
<accession>A0A1A8VS29</accession>